<name>A0ABU4JJX0_9FLAO</name>
<dbReference type="RefSeq" id="WP_165596549.1">
    <property type="nucleotide sequence ID" value="NZ_JAMXLT020000024.1"/>
</dbReference>
<dbReference type="NCBIfam" id="TIGR04183">
    <property type="entry name" value="Por_Secre_tail"/>
    <property type="match status" value="1"/>
</dbReference>
<dbReference type="NCBIfam" id="NF038128">
    <property type="entry name" value="choice_anch_J"/>
    <property type="match status" value="1"/>
</dbReference>
<evidence type="ECO:0000259" key="3">
    <source>
        <dbReference type="Pfam" id="PF07675"/>
    </source>
</evidence>
<evidence type="ECO:0000259" key="4">
    <source>
        <dbReference type="Pfam" id="PF18962"/>
    </source>
</evidence>
<reference evidence="5 6" key="1">
    <citation type="submission" date="2023-11" db="EMBL/GenBank/DDBJ databases">
        <title>First isolation, identification, and characterization of non-pathogenic Epilithonimonas ginsengisoli isolated from diseased farmed rainbow trout (Oncorhynchus mykiss) in Chile.</title>
        <authorList>
            <person name="Miranda C.D."/>
            <person name="Irgang R."/>
            <person name="Concha C."/>
            <person name="Rojas R."/>
            <person name="Avendano R."/>
        </authorList>
    </citation>
    <scope>NUCLEOTIDE SEQUENCE [LARGE SCALE GENOMIC DNA]</scope>
    <source>
        <strain evidence="5 6">FP99</strain>
    </source>
</reference>
<protein>
    <submittedName>
        <fullName evidence="5">Choice-of-anchor J domain-containing protein</fullName>
    </submittedName>
</protein>
<evidence type="ECO:0000256" key="1">
    <source>
        <dbReference type="ARBA" id="ARBA00022729"/>
    </source>
</evidence>
<evidence type="ECO:0000313" key="5">
    <source>
        <dbReference type="EMBL" id="MDW8549967.1"/>
    </source>
</evidence>
<proteinExistence type="predicted"/>
<feature type="domain" description="Secretion system C-terminal sorting" evidence="4">
    <location>
        <begin position="451"/>
        <end position="517"/>
    </location>
</feature>
<dbReference type="Gene3D" id="2.60.120.200">
    <property type="match status" value="2"/>
</dbReference>
<dbReference type="Pfam" id="PF07675">
    <property type="entry name" value="Cleaved_Adhesin"/>
    <property type="match status" value="1"/>
</dbReference>
<dbReference type="InterPro" id="IPR026444">
    <property type="entry name" value="Secre_tail"/>
</dbReference>
<dbReference type="EMBL" id="JAMXLT020000024">
    <property type="protein sequence ID" value="MDW8549967.1"/>
    <property type="molecule type" value="Genomic_DNA"/>
</dbReference>
<dbReference type="Proteomes" id="UP001204439">
    <property type="component" value="Unassembled WGS sequence"/>
</dbReference>
<gene>
    <name evidence="5" type="ORF">NG800_013665</name>
</gene>
<organism evidence="5 6">
    <name type="scientific">Epilithonimonas ginsengisoli</name>
    <dbReference type="NCBI Taxonomy" id="1245592"/>
    <lineage>
        <taxon>Bacteria</taxon>
        <taxon>Pseudomonadati</taxon>
        <taxon>Bacteroidota</taxon>
        <taxon>Flavobacteriia</taxon>
        <taxon>Flavobacteriales</taxon>
        <taxon>Weeksellaceae</taxon>
        <taxon>Chryseobacterium group</taxon>
        <taxon>Epilithonimonas</taxon>
    </lineage>
</organism>
<accession>A0ABU4JJX0</accession>
<keyword evidence="1 2" id="KW-0732">Signal</keyword>
<feature type="chain" id="PRO_5045213947" evidence="2">
    <location>
        <begin position="22"/>
        <end position="518"/>
    </location>
</feature>
<dbReference type="InterPro" id="IPR011628">
    <property type="entry name" value="Cleaved_adhesin"/>
</dbReference>
<comment type="caution">
    <text evidence="5">The sequence shown here is derived from an EMBL/GenBank/DDBJ whole genome shotgun (WGS) entry which is preliminary data.</text>
</comment>
<keyword evidence="6" id="KW-1185">Reference proteome</keyword>
<evidence type="ECO:0000313" key="6">
    <source>
        <dbReference type="Proteomes" id="UP001204439"/>
    </source>
</evidence>
<feature type="signal peptide" evidence="2">
    <location>
        <begin position="1"/>
        <end position="21"/>
    </location>
</feature>
<evidence type="ECO:0000256" key="2">
    <source>
        <dbReference type="SAM" id="SignalP"/>
    </source>
</evidence>
<dbReference type="Pfam" id="PF18962">
    <property type="entry name" value="Por_Secre_tail"/>
    <property type="match status" value="1"/>
</dbReference>
<sequence length="518" mass="57426">MNKKIISLLALSLLVSINAQVFNAGFENNNGTPLSQFKTINADGNLVPFFAQVQDFNTEAWIQYYDAYDNKIAFSTSYYDPEGQSNDLLITPSITIPQDGNPTLYWKGKSYDFDFPDSYAIKVSETNNNLESFTTTLVQIDNEQAFDFAEHTLDLSAYKGKTIYLAFVNNTNSGTYLALDDLYISQSSDCVMPSLNGFAVSNLKPNSVTIDWSTTTGITNYDTGLTTFDTSVSSKGITSSTTKSFDNLQSGKRYQFFLKNADCGSGWAGPKSVWTPSELPYAYDFEKTAENYGEYDSDGWASNSWINGDNETVAQNGSGYVYNNTSTSTTAVKNDWIFSYPIYLKKDETVTVKYYSGIGSDEANPATLKLAVATSQDRNDIIETLSTNVICTSAYTEFTKTYTATADNVYYFGFGNTTAPVTTTTSLRVDNVTLTKNILAVNDVNKTSIKVYPNPVVDQLTIKTDETLKLVQVYSIDGKLLRTIEGNNNKVDFRNYPKGTYLVKIETNKSVTSQKVIK</sequence>
<feature type="domain" description="Cleaved adhesin" evidence="3">
    <location>
        <begin position="35"/>
        <end position="182"/>
    </location>
</feature>